<proteinExistence type="predicted"/>
<accession>A0A229S6T4</accession>
<gene>
    <name evidence="2" type="ORF">CFP71_19270</name>
</gene>
<keyword evidence="1" id="KW-1133">Transmembrane helix</keyword>
<keyword evidence="3" id="KW-1185">Reference proteome</keyword>
<keyword evidence="1" id="KW-0812">Transmembrane</keyword>
<feature type="transmembrane region" description="Helical" evidence="1">
    <location>
        <begin position="221"/>
        <end position="238"/>
    </location>
</feature>
<evidence type="ECO:0000313" key="3">
    <source>
        <dbReference type="Proteomes" id="UP000215223"/>
    </source>
</evidence>
<dbReference type="EMBL" id="NMQT01000067">
    <property type="protein sequence ID" value="OXM54652.1"/>
    <property type="molecule type" value="Genomic_DNA"/>
</dbReference>
<evidence type="ECO:0000313" key="2">
    <source>
        <dbReference type="EMBL" id="OXM54652.1"/>
    </source>
</evidence>
<comment type="caution">
    <text evidence="2">The sequence shown here is derived from an EMBL/GenBank/DDBJ whole genome shotgun (WGS) entry which is preliminary data.</text>
</comment>
<dbReference type="OrthoDB" id="3694627at2"/>
<protein>
    <submittedName>
        <fullName evidence="2">Uncharacterized protein</fullName>
    </submittedName>
</protein>
<reference evidence="2 3" key="1">
    <citation type="submission" date="2017-07" db="EMBL/GenBank/DDBJ databases">
        <title>Amycolatopsis thailandensis Genome sequencing and assembly.</title>
        <authorList>
            <person name="Kaur N."/>
            <person name="Mayilraj S."/>
        </authorList>
    </citation>
    <scope>NUCLEOTIDE SEQUENCE [LARGE SCALE GENOMIC DNA]</scope>
    <source>
        <strain evidence="2 3">JCM 16380</strain>
    </source>
</reference>
<feature type="transmembrane region" description="Helical" evidence="1">
    <location>
        <begin position="195"/>
        <end position="215"/>
    </location>
</feature>
<organism evidence="2 3">
    <name type="scientific">Amycolatopsis thailandensis</name>
    <dbReference type="NCBI Taxonomy" id="589330"/>
    <lineage>
        <taxon>Bacteria</taxon>
        <taxon>Bacillati</taxon>
        <taxon>Actinomycetota</taxon>
        <taxon>Actinomycetes</taxon>
        <taxon>Pseudonocardiales</taxon>
        <taxon>Pseudonocardiaceae</taxon>
        <taxon>Amycolatopsis</taxon>
    </lineage>
</organism>
<dbReference type="Proteomes" id="UP000215223">
    <property type="component" value="Unassembled WGS sequence"/>
</dbReference>
<dbReference type="RefSeq" id="WP_093935259.1">
    <property type="nucleotide sequence ID" value="NZ_NMQT01000067.1"/>
</dbReference>
<evidence type="ECO:0000256" key="1">
    <source>
        <dbReference type="SAM" id="Phobius"/>
    </source>
</evidence>
<dbReference type="AlphaFoldDB" id="A0A229S6T4"/>
<name>A0A229S6T4_9PSEU</name>
<sequence length="251" mass="27216">MTVTSPGEQQLVFEAGDATEFRALMGRILDTSPLSCGQISIKTGMPRSTAYSLPDTKRPGLPSNPDQVEAFVKACGLTPIQIDLVKDLWHKLHREAENTRAGSDKPVSAEPAPPAGGLYAAGADFLDGGGYSNTYGYGYGYEQGYGPYLDEEASPLRYLSRAGTIPKPPYARRNTSWTELLHYVLGDERRTRHAVMLLIPVTLLLLGIVCALVFLAVKMPTATPLVVAGLLSPLLIALRRSGRKTKKKIDD</sequence>
<keyword evidence="1" id="KW-0472">Membrane</keyword>